<dbReference type="eggNOG" id="ENOG502R9EV">
    <property type="taxonomic scope" value="Eukaryota"/>
</dbReference>
<protein>
    <submittedName>
        <fullName evidence="2">Uncharacterized protein</fullName>
    </submittedName>
</protein>
<name>W2S9C0_CYPE1</name>
<keyword evidence="3" id="KW-1185">Reference proteome</keyword>
<feature type="compositionally biased region" description="Polar residues" evidence="1">
    <location>
        <begin position="31"/>
        <end position="51"/>
    </location>
</feature>
<dbReference type="VEuPathDB" id="FungiDB:HMPREF1541_09098"/>
<dbReference type="CDD" id="cd09917">
    <property type="entry name" value="F-box_SF"/>
    <property type="match status" value="1"/>
</dbReference>
<dbReference type="InParanoid" id="W2S9C0"/>
<dbReference type="STRING" id="1220924.W2S9C0"/>
<gene>
    <name evidence="2" type="ORF">HMPREF1541_09098</name>
</gene>
<evidence type="ECO:0000256" key="1">
    <source>
        <dbReference type="SAM" id="MobiDB-lite"/>
    </source>
</evidence>
<dbReference type="OrthoDB" id="9994419at2759"/>
<evidence type="ECO:0000313" key="2">
    <source>
        <dbReference type="EMBL" id="ETN45267.1"/>
    </source>
</evidence>
<dbReference type="InterPro" id="IPR032675">
    <property type="entry name" value="LRR_dom_sf"/>
</dbReference>
<dbReference type="HOGENOM" id="CLU_025206_0_0_1"/>
<dbReference type="SUPFAM" id="SSF52047">
    <property type="entry name" value="RNI-like"/>
    <property type="match status" value="1"/>
</dbReference>
<dbReference type="EMBL" id="KB822712">
    <property type="protein sequence ID" value="ETN45267.1"/>
    <property type="molecule type" value="Genomic_DNA"/>
</dbReference>
<dbReference type="GeneID" id="19976437"/>
<sequence length="691" mass="77752">MEGVSLREAGAHVRPGTPLRNQIYPADVSLDATSRPTVRTPSPRDSPQLQPTYHLIPEPEIMLSSPRKFSYASVKEDSTQDTPQSFASSLSSEELEEVEWIAWPCSQWCRTKGLCSHHSGGSHDDYIQARLEGYARSNPRKLQKILQEIEKRHKAQRYGKLPSGTVVRLGRHRSDSGLDIWREKLRKVLAQPDVEDEAAIVSDEEDDVSTSSRSGTELAPLEMLPNEIQDLIFSYTTVDHTADPYARPHTDLCSLSLVSKSLHAAALRVMYRHVSIPQSKSFTKFLRSLTEDESLGRFVQWLDFSHYSNVGFGRARSTSVRTPFLTPTTIKECLDRLPLLQAFLVHEHVDDELDTHVLTKLLRMPQMHALDFTACSSKAFTQSFTQVCLGESWRDNSMISLGNYSHPLKRLSLHECTTLQEPVFEALLPRLTDLTHLDVAHTLINDAALLSIPTTARITHLNLERCTRLTGAGVVRFLTTHPAAKDSMVYLNLMADASRHRLLSEEDVARLLPALPRTLRSLNIGGARVNPAHIPALRRLTAYVEELGLKSANLGLSTDITRLFANEEDKTYQSAIRYIDLNDIKSVTQMSLSYSPTALTGAHTEPLEVIEVGGSVLDELKRRTAKIKDPDWVVRELGRRGWYARQPKSQGPVDDGSRSWKMGAHWWGMRKIPMVAQDVGGMYGYFMFKRN</sequence>
<feature type="region of interest" description="Disordered" evidence="1">
    <location>
        <begin position="1"/>
        <end position="52"/>
    </location>
</feature>
<dbReference type="Proteomes" id="UP000030752">
    <property type="component" value="Unassembled WGS sequence"/>
</dbReference>
<dbReference type="AlphaFoldDB" id="W2S9C0"/>
<dbReference type="RefSeq" id="XP_008711995.1">
    <property type="nucleotide sequence ID" value="XM_008713773.1"/>
</dbReference>
<proteinExistence type="predicted"/>
<organism evidence="2 3">
    <name type="scientific">Cyphellophora europaea (strain CBS 101466)</name>
    <name type="common">Phialophora europaea</name>
    <dbReference type="NCBI Taxonomy" id="1220924"/>
    <lineage>
        <taxon>Eukaryota</taxon>
        <taxon>Fungi</taxon>
        <taxon>Dikarya</taxon>
        <taxon>Ascomycota</taxon>
        <taxon>Pezizomycotina</taxon>
        <taxon>Eurotiomycetes</taxon>
        <taxon>Chaetothyriomycetidae</taxon>
        <taxon>Chaetothyriales</taxon>
        <taxon>Cyphellophoraceae</taxon>
        <taxon>Cyphellophora</taxon>
    </lineage>
</organism>
<reference evidence="2 3" key="1">
    <citation type="submission" date="2013-03" db="EMBL/GenBank/DDBJ databases">
        <title>The Genome Sequence of Phialophora europaea CBS 101466.</title>
        <authorList>
            <consortium name="The Broad Institute Genomics Platform"/>
            <person name="Cuomo C."/>
            <person name="de Hoog S."/>
            <person name="Gorbushina A."/>
            <person name="Walker B."/>
            <person name="Young S.K."/>
            <person name="Zeng Q."/>
            <person name="Gargeya S."/>
            <person name="Fitzgerald M."/>
            <person name="Haas B."/>
            <person name="Abouelleil A."/>
            <person name="Allen A.W."/>
            <person name="Alvarado L."/>
            <person name="Arachchi H.M."/>
            <person name="Berlin A.M."/>
            <person name="Chapman S.B."/>
            <person name="Gainer-Dewar J."/>
            <person name="Goldberg J."/>
            <person name="Griggs A."/>
            <person name="Gujja S."/>
            <person name="Hansen M."/>
            <person name="Howarth C."/>
            <person name="Imamovic A."/>
            <person name="Ireland A."/>
            <person name="Larimer J."/>
            <person name="McCowan C."/>
            <person name="Murphy C."/>
            <person name="Pearson M."/>
            <person name="Poon T.W."/>
            <person name="Priest M."/>
            <person name="Roberts A."/>
            <person name="Saif S."/>
            <person name="Shea T."/>
            <person name="Sisk P."/>
            <person name="Sykes S."/>
            <person name="Wortman J."/>
            <person name="Nusbaum C."/>
            <person name="Birren B."/>
        </authorList>
    </citation>
    <scope>NUCLEOTIDE SEQUENCE [LARGE SCALE GENOMIC DNA]</scope>
    <source>
        <strain evidence="2 3">CBS 101466</strain>
    </source>
</reference>
<accession>W2S9C0</accession>
<dbReference type="Gene3D" id="3.80.10.10">
    <property type="entry name" value="Ribonuclease Inhibitor"/>
    <property type="match status" value="1"/>
</dbReference>
<evidence type="ECO:0000313" key="3">
    <source>
        <dbReference type="Proteomes" id="UP000030752"/>
    </source>
</evidence>